<comment type="similarity">
    <text evidence="1">Belongs to the carbon-nitrogen hydrolase superfamily. NIT1/NIT2 family.</text>
</comment>
<keyword evidence="2" id="KW-0378">Hydrolase</keyword>
<evidence type="ECO:0000259" key="3">
    <source>
        <dbReference type="PROSITE" id="PS50263"/>
    </source>
</evidence>
<reference evidence="5" key="1">
    <citation type="submission" date="2016-10" db="EMBL/GenBank/DDBJ databases">
        <authorList>
            <person name="Varghese N."/>
            <person name="Submissions S."/>
        </authorList>
    </citation>
    <scope>NUCLEOTIDE SEQUENCE [LARGE SCALE GENOMIC DNA]</scope>
    <source>
        <strain evidence="5">DSM 6150</strain>
    </source>
</reference>
<dbReference type="GO" id="GO:0016811">
    <property type="term" value="F:hydrolase activity, acting on carbon-nitrogen (but not peptide) bonds, in linear amides"/>
    <property type="evidence" value="ECO:0007669"/>
    <property type="project" value="InterPro"/>
</dbReference>
<evidence type="ECO:0000313" key="5">
    <source>
        <dbReference type="Proteomes" id="UP000242869"/>
    </source>
</evidence>
<dbReference type="PANTHER" id="PTHR23088:SF27">
    <property type="entry name" value="DEAMINATED GLUTATHIONE AMIDASE"/>
    <property type="match status" value="1"/>
</dbReference>
<dbReference type="CDD" id="cd07572">
    <property type="entry name" value="nit"/>
    <property type="match status" value="1"/>
</dbReference>
<dbReference type="PROSITE" id="PS01227">
    <property type="entry name" value="UPF0012"/>
    <property type="match status" value="1"/>
</dbReference>
<organism evidence="4 5">
    <name type="scientific">Formivibrio citricus</name>
    <dbReference type="NCBI Taxonomy" id="83765"/>
    <lineage>
        <taxon>Bacteria</taxon>
        <taxon>Pseudomonadati</taxon>
        <taxon>Pseudomonadota</taxon>
        <taxon>Betaproteobacteria</taxon>
        <taxon>Neisseriales</taxon>
        <taxon>Chitinibacteraceae</taxon>
        <taxon>Formivibrio</taxon>
    </lineage>
</organism>
<dbReference type="OrthoDB" id="9811121at2"/>
<dbReference type="AlphaFoldDB" id="A0A1I4UYK9"/>
<dbReference type="InterPro" id="IPR045254">
    <property type="entry name" value="Nit1/2_C-N_Hydrolase"/>
</dbReference>
<sequence length="273" mass="29835">MSCSTFRSVTVAAVQMVSSPDVRRNLATAERLVREAAERGAELVLLPEYFPLIGASDADRLAAAENFGSGTIQDFLARLAAENRIWLAGGTIPLTSAQPGKVRNSLLVYDPQGHHVARYDKIHLFGFDSGTERYCEADHIEAGDTPVTFDTPFGRVAVGVCYDLRFPELFRQLDAVDILLLPAAFTATTGRAHWDVLLRARAIENQCFVLASGQGGVHENGRETHGHSMVVDPWGQVLDCLPTGEGVVLAELKASQLNRVRETLPALKHRVFK</sequence>
<dbReference type="Proteomes" id="UP000242869">
    <property type="component" value="Unassembled WGS sequence"/>
</dbReference>
<evidence type="ECO:0000256" key="2">
    <source>
        <dbReference type="ARBA" id="ARBA00022801"/>
    </source>
</evidence>
<dbReference type="STRING" id="83765.SAMN05660284_00031"/>
<proteinExistence type="inferred from homology"/>
<accession>A0A1I4UYK9</accession>
<protein>
    <submittedName>
        <fullName evidence="4">Nitrilase</fullName>
    </submittedName>
</protein>
<dbReference type="InterPro" id="IPR001110">
    <property type="entry name" value="UPF0012_CS"/>
</dbReference>
<feature type="domain" description="CN hydrolase" evidence="3">
    <location>
        <begin position="9"/>
        <end position="254"/>
    </location>
</feature>
<dbReference type="PROSITE" id="PS50263">
    <property type="entry name" value="CN_HYDROLASE"/>
    <property type="match status" value="1"/>
</dbReference>
<dbReference type="Gene3D" id="3.60.110.10">
    <property type="entry name" value="Carbon-nitrogen hydrolase"/>
    <property type="match status" value="1"/>
</dbReference>
<dbReference type="Pfam" id="PF00795">
    <property type="entry name" value="CN_hydrolase"/>
    <property type="match status" value="1"/>
</dbReference>
<keyword evidence="5" id="KW-1185">Reference proteome</keyword>
<dbReference type="PANTHER" id="PTHR23088">
    <property type="entry name" value="NITRILASE-RELATED"/>
    <property type="match status" value="1"/>
</dbReference>
<dbReference type="InterPro" id="IPR036526">
    <property type="entry name" value="C-N_Hydrolase_sf"/>
</dbReference>
<dbReference type="SUPFAM" id="SSF56317">
    <property type="entry name" value="Carbon-nitrogen hydrolase"/>
    <property type="match status" value="1"/>
</dbReference>
<gene>
    <name evidence="4" type="ORF">SAMN05660284_00031</name>
</gene>
<evidence type="ECO:0000256" key="1">
    <source>
        <dbReference type="ARBA" id="ARBA00010613"/>
    </source>
</evidence>
<name>A0A1I4UYK9_9NEIS</name>
<dbReference type="EMBL" id="FOVE01000001">
    <property type="protein sequence ID" value="SFM93853.1"/>
    <property type="molecule type" value="Genomic_DNA"/>
</dbReference>
<dbReference type="InterPro" id="IPR003010">
    <property type="entry name" value="C-N_Hydrolase"/>
</dbReference>
<evidence type="ECO:0000313" key="4">
    <source>
        <dbReference type="EMBL" id="SFM93853.1"/>
    </source>
</evidence>